<reference evidence="3 4" key="1">
    <citation type="journal article" date="2024" name="Proc. Natl. Acad. Sci. U.S.A.">
        <title>The genetic regulatory architecture and epigenomic basis for age-related changes in rattlesnake venom.</title>
        <authorList>
            <person name="Hogan M.P."/>
            <person name="Holding M.L."/>
            <person name="Nystrom G.S."/>
            <person name="Colston T.J."/>
            <person name="Bartlett D.A."/>
            <person name="Mason A.J."/>
            <person name="Ellsworth S.A."/>
            <person name="Rautsaw R.M."/>
            <person name="Lawrence K.C."/>
            <person name="Strickland J.L."/>
            <person name="He B."/>
            <person name="Fraser P."/>
            <person name="Margres M.J."/>
            <person name="Gilbert D.M."/>
            <person name="Gibbs H.L."/>
            <person name="Parkinson C.L."/>
            <person name="Rokyta D.R."/>
        </authorList>
    </citation>
    <scope>NUCLEOTIDE SEQUENCE [LARGE SCALE GENOMIC DNA]</scope>
    <source>
        <strain evidence="3">DRR0105</strain>
    </source>
</reference>
<protein>
    <recommendedName>
        <fullName evidence="2">YqaJ viral recombinase domain-containing protein</fullName>
    </recommendedName>
</protein>
<dbReference type="AlphaFoldDB" id="A0AAW1BH66"/>
<organism evidence="3 4">
    <name type="scientific">Crotalus adamanteus</name>
    <name type="common">Eastern diamondback rattlesnake</name>
    <dbReference type="NCBI Taxonomy" id="8729"/>
    <lineage>
        <taxon>Eukaryota</taxon>
        <taxon>Metazoa</taxon>
        <taxon>Chordata</taxon>
        <taxon>Craniata</taxon>
        <taxon>Vertebrata</taxon>
        <taxon>Euteleostomi</taxon>
        <taxon>Lepidosauria</taxon>
        <taxon>Squamata</taxon>
        <taxon>Bifurcata</taxon>
        <taxon>Unidentata</taxon>
        <taxon>Episquamata</taxon>
        <taxon>Toxicofera</taxon>
        <taxon>Serpentes</taxon>
        <taxon>Colubroidea</taxon>
        <taxon>Viperidae</taxon>
        <taxon>Crotalinae</taxon>
        <taxon>Crotalus</taxon>
    </lineage>
</organism>
<comment type="caution">
    <text evidence="3">The sequence shown here is derived from an EMBL/GenBank/DDBJ whole genome shotgun (WGS) entry which is preliminary data.</text>
</comment>
<feature type="compositionally biased region" description="Basic and acidic residues" evidence="1">
    <location>
        <begin position="229"/>
        <end position="239"/>
    </location>
</feature>
<keyword evidence="4" id="KW-1185">Reference proteome</keyword>
<dbReference type="InterPro" id="IPR051703">
    <property type="entry name" value="NF-kappa-B_Signaling_Reg"/>
</dbReference>
<dbReference type="Proteomes" id="UP001474421">
    <property type="component" value="Unassembled WGS sequence"/>
</dbReference>
<dbReference type="InterPro" id="IPR011604">
    <property type="entry name" value="PDDEXK-like_dom_sf"/>
</dbReference>
<feature type="compositionally biased region" description="Basic residues" evidence="1">
    <location>
        <begin position="11"/>
        <end position="22"/>
    </location>
</feature>
<dbReference type="Pfam" id="PF09588">
    <property type="entry name" value="YqaJ"/>
    <property type="match status" value="1"/>
</dbReference>
<dbReference type="EMBL" id="JAOTOJ010000005">
    <property type="protein sequence ID" value="KAK9401383.1"/>
    <property type="molecule type" value="Genomic_DNA"/>
</dbReference>
<feature type="region of interest" description="Disordered" evidence="1">
    <location>
        <begin position="1"/>
        <end position="47"/>
    </location>
</feature>
<evidence type="ECO:0000256" key="1">
    <source>
        <dbReference type="SAM" id="MobiDB-lite"/>
    </source>
</evidence>
<gene>
    <name evidence="3" type="ORF">NXF25_012097</name>
</gene>
<evidence type="ECO:0000313" key="4">
    <source>
        <dbReference type="Proteomes" id="UP001474421"/>
    </source>
</evidence>
<dbReference type="PANTHER" id="PTHR46609:SF8">
    <property type="entry name" value="YQAJ VIRAL RECOMBINASE DOMAIN-CONTAINING PROTEIN"/>
    <property type="match status" value="1"/>
</dbReference>
<dbReference type="PANTHER" id="PTHR46609">
    <property type="entry name" value="EXONUCLEASE, PHAGE-TYPE/RECB, C-TERMINAL DOMAIN-CONTAINING PROTEIN"/>
    <property type="match status" value="1"/>
</dbReference>
<accession>A0AAW1BH66</accession>
<dbReference type="CDD" id="cd22343">
    <property type="entry name" value="PDDEXK_lambda_exonuclease-like"/>
    <property type="match status" value="1"/>
</dbReference>
<sequence>MRHPSSESGSKRKRQPVRKKRVSSAGLLFSRSGKNNGHRLPEARHVPAPKGAGAALLGVVGGARGDSLFFFQGPFRARENSSGAVFVLCESKKDICRTRKMGRPRKTSDSAASPRPAATAPKAGPGTPRSSTSSRTITATAAKPTAPKSGSGSGSGPEKAYSTKPRGARESVQPSSATASEGPRGGTRRKSEGAAAKSSTASGGAKASDAVSKTQGKARGLPAPLPPEKVAEVERETRGQWRNPEWHKWRENRITASIAPKISNSKFVNGRTTEVPQSYLKAVVGSGSGVQSPAMSWGVRNEKKAVQAYEALKSSTAKKPVKVKDCGLFVDRDKPWLAASPDGIVQEADTGKDLGLLEVKCPYKHRNKTVSEACKDKTFCLEKEGGSYSLKKDHPYYTQVQCQMKVSGLDKADFVVHTKKETAIAPVDFDPDFWKQTVPKLQKFYTDAVLPYLEEEKRSAAWANEE</sequence>
<dbReference type="InterPro" id="IPR011335">
    <property type="entry name" value="Restrct_endonuc-II-like"/>
</dbReference>
<dbReference type="GO" id="GO:0006281">
    <property type="term" value="P:DNA repair"/>
    <property type="evidence" value="ECO:0007669"/>
    <property type="project" value="UniProtKB-ARBA"/>
</dbReference>
<evidence type="ECO:0000259" key="2">
    <source>
        <dbReference type="Pfam" id="PF09588"/>
    </source>
</evidence>
<dbReference type="Gene3D" id="3.90.320.10">
    <property type="match status" value="1"/>
</dbReference>
<dbReference type="InterPro" id="IPR019080">
    <property type="entry name" value="YqaJ_viral_recombinase"/>
</dbReference>
<dbReference type="SUPFAM" id="SSF52980">
    <property type="entry name" value="Restriction endonuclease-like"/>
    <property type="match status" value="1"/>
</dbReference>
<feature type="domain" description="YqaJ viral recombinase" evidence="2">
    <location>
        <begin position="245"/>
        <end position="409"/>
    </location>
</feature>
<evidence type="ECO:0000313" key="3">
    <source>
        <dbReference type="EMBL" id="KAK9401383.1"/>
    </source>
</evidence>
<proteinExistence type="predicted"/>
<feature type="region of interest" description="Disordered" evidence="1">
    <location>
        <begin position="98"/>
        <end position="239"/>
    </location>
</feature>
<name>A0AAW1BH66_CROAD</name>
<feature type="compositionally biased region" description="Low complexity" evidence="1">
    <location>
        <begin position="193"/>
        <end position="210"/>
    </location>
</feature>
<feature type="compositionally biased region" description="Low complexity" evidence="1">
    <location>
        <begin position="109"/>
        <end position="150"/>
    </location>
</feature>